<keyword evidence="6" id="KW-0238">DNA-binding</keyword>
<dbReference type="PRINTS" id="PR00032">
    <property type="entry name" value="HTHARAC"/>
</dbReference>
<dbReference type="OrthoDB" id="342399at2"/>
<feature type="modified residue" description="4-aspartylphosphate" evidence="8">
    <location>
        <position position="54"/>
    </location>
</feature>
<name>A0A317L3M5_9BACI</name>
<dbReference type="GO" id="GO:0043565">
    <property type="term" value="F:sequence-specific DNA binding"/>
    <property type="evidence" value="ECO:0007669"/>
    <property type="project" value="InterPro"/>
</dbReference>
<protein>
    <recommendedName>
        <fullName evidence="13">DNA-binding response regulator</fullName>
    </recommendedName>
</protein>
<dbReference type="Gene3D" id="3.40.50.2300">
    <property type="match status" value="1"/>
</dbReference>
<dbReference type="Gene3D" id="1.10.10.60">
    <property type="entry name" value="Homeodomain-like"/>
    <property type="match status" value="2"/>
</dbReference>
<dbReference type="CDD" id="cd17536">
    <property type="entry name" value="REC_YesN-like"/>
    <property type="match status" value="1"/>
</dbReference>
<dbReference type="InterPro" id="IPR009057">
    <property type="entry name" value="Homeodomain-like_sf"/>
</dbReference>
<proteinExistence type="predicted"/>
<dbReference type="PROSITE" id="PS50110">
    <property type="entry name" value="RESPONSE_REGULATORY"/>
    <property type="match status" value="1"/>
</dbReference>
<dbReference type="PROSITE" id="PS01124">
    <property type="entry name" value="HTH_ARAC_FAMILY_2"/>
    <property type="match status" value="1"/>
</dbReference>
<evidence type="ECO:0000256" key="5">
    <source>
        <dbReference type="ARBA" id="ARBA00023015"/>
    </source>
</evidence>
<dbReference type="PANTHER" id="PTHR42713">
    <property type="entry name" value="HISTIDINE KINASE-RELATED"/>
    <property type="match status" value="1"/>
</dbReference>
<comment type="caution">
    <text evidence="11">The sequence shown here is derived from an EMBL/GenBank/DDBJ whole genome shotgun (WGS) entry which is preliminary data.</text>
</comment>
<dbReference type="InterPro" id="IPR001789">
    <property type="entry name" value="Sig_transdc_resp-reg_receiver"/>
</dbReference>
<sequence>MDILMVDDENFVLDYLEDCIRSFDLKINAIHRATCVDDAYDLLSNMSISILLTDIRMPEKNGFDLLELIYSEELPTKIILLSGYSEFDFAKSAIQYGVMDYLLKPIMPDELQRVLVKTMETVTKENRKRKEFITKRINYRQSQHFLRGQFLFELFQGKSYSEKEFTKKLAELQLDIPYRSDCIVSSILMKTNSFRGDSQDSELYLKAIMNITEEILHEAIPTREQLWYCIDPYHFFHFVIPLNLTNSDDLMKQKLKRVKQTIEALLNIRIVMLQSESIQLNRDLHSTYMQIVNYTLRLTEQKDTMVHRIKNLDPSRSPNYFQHLTEAPSLIDLMEVARWNEAYQKVEAILDKMEKDAVFTQQHLMEIMYYFFSCFSYISAKNNRQHTYFPEYITFIQNPFTISTPQDIKNWIQKGMDYLSNTENENTSNKNFLIAQIHAFISKNIQQNVTLHSIAEHVYLHPVYLSRWYKKETGSSISSYIFQLRMKKAVTLLLTTNKKIADISQEVGYQKTQYFIRLFKEHFKMTPQKYRESKNSLEIHHS</sequence>
<dbReference type="GO" id="GO:0000160">
    <property type="term" value="P:phosphorelay signal transduction system"/>
    <property type="evidence" value="ECO:0007669"/>
    <property type="project" value="UniProtKB-KW"/>
</dbReference>
<keyword evidence="12" id="KW-1185">Reference proteome</keyword>
<evidence type="ECO:0000259" key="10">
    <source>
        <dbReference type="PROSITE" id="PS50110"/>
    </source>
</evidence>
<dbReference type="SUPFAM" id="SSF46689">
    <property type="entry name" value="Homeodomain-like"/>
    <property type="match status" value="2"/>
</dbReference>
<evidence type="ECO:0000259" key="9">
    <source>
        <dbReference type="PROSITE" id="PS01124"/>
    </source>
</evidence>
<dbReference type="Proteomes" id="UP000245624">
    <property type="component" value="Unassembled WGS sequence"/>
</dbReference>
<evidence type="ECO:0000256" key="1">
    <source>
        <dbReference type="ARBA" id="ARBA00004496"/>
    </source>
</evidence>
<accession>A0A317L3M5</accession>
<feature type="domain" description="Response regulatory" evidence="10">
    <location>
        <begin position="2"/>
        <end position="119"/>
    </location>
</feature>
<dbReference type="InterPro" id="IPR020449">
    <property type="entry name" value="Tscrpt_reg_AraC-type_HTH"/>
</dbReference>
<dbReference type="PANTHER" id="PTHR42713:SF3">
    <property type="entry name" value="TRANSCRIPTIONAL REGULATORY PROTEIN HPTR"/>
    <property type="match status" value="1"/>
</dbReference>
<gene>
    <name evidence="11" type="ORF">DLJ74_06375</name>
</gene>
<dbReference type="RefSeq" id="WP_109983804.1">
    <property type="nucleotide sequence ID" value="NZ_QGTD01000005.1"/>
</dbReference>
<dbReference type="Pfam" id="PF12833">
    <property type="entry name" value="HTH_18"/>
    <property type="match status" value="1"/>
</dbReference>
<comment type="subcellular location">
    <subcellularLocation>
        <location evidence="1">Cytoplasm</location>
    </subcellularLocation>
</comment>
<dbReference type="Pfam" id="PF00072">
    <property type="entry name" value="Response_reg"/>
    <property type="match status" value="1"/>
</dbReference>
<evidence type="ECO:0000256" key="6">
    <source>
        <dbReference type="ARBA" id="ARBA00023125"/>
    </source>
</evidence>
<evidence type="ECO:0000256" key="2">
    <source>
        <dbReference type="ARBA" id="ARBA00022490"/>
    </source>
</evidence>
<evidence type="ECO:0008006" key="13">
    <source>
        <dbReference type="Google" id="ProtNLM"/>
    </source>
</evidence>
<dbReference type="SMART" id="SM00342">
    <property type="entry name" value="HTH_ARAC"/>
    <property type="match status" value="1"/>
</dbReference>
<dbReference type="InterPro" id="IPR011006">
    <property type="entry name" value="CheY-like_superfamily"/>
</dbReference>
<dbReference type="GO" id="GO:0003700">
    <property type="term" value="F:DNA-binding transcription factor activity"/>
    <property type="evidence" value="ECO:0007669"/>
    <property type="project" value="InterPro"/>
</dbReference>
<keyword evidence="7" id="KW-0804">Transcription</keyword>
<dbReference type="InterPro" id="IPR051552">
    <property type="entry name" value="HptR"/>
</dbReference>
<keyword evidence="5" id="KW-0805">Transcription regulation</keyword>
<keyword evidence="4" id="KW-0902">Two-component regulatory system</keyword>
<organism evidence="11 12">
    <name type="scientific">Gracilibacillus dipsosauri</name>
    <dbReference type="NCBI Taxonomy" id="178340"/>
    <lineage>
        <taxon>Bacteria</taxon>
        <taxon>Bacillati</taxon>
        <taxon>Bacillota</taxon>
        <taxon>Bacilli</taxon>
        <taxon>Bacillales</taxon>
        <taxon>Bacillaceae</taxon>
        <taxon>Gracilibacillus</taxon>
    </lineage>
</organism>
<evidence type="ECO:0000256" key="4">
    <source>
        <dbReference type="ARBA" id="ARBA00023012"/>
    </source>
</evidence>
<evidence type="ECO:0000256" key="3">
    <source>
        <dbReference type="ARBA" id="ARBA00022553"/>
    </source>
</evidence>
<dbReference type="InterPro" id="IPR018062">
    <property type="entry name" value="HTH_AraC-typ_CS"/>
</dbReference>
<reference evidence="11 12" key="1">
    <citation type="submission" date="2018-05" db="EMBL/GenBank/DDBJ databases">
        <title>Genomic analysis of Gracilibacillus dipsosauri DD1 reveals novel features of a salt-tolerant amylase.</title>
        <authorList>
            <person name="Deutch C.E."/>
            <person name="Yang S."/>
        </authorList>
    </citation>
    <scope>NUCLEOTIDE SEQUENCE [LARGE SCALE GENOMIC DNA]</scope>
    <source>
        <strain evidence="11 12">DD1</strain>
    </source>
</reference>
<dbReference type="SUPFAM" id="SSF52172">
    <property type="entry name" value="CheY-like"/>
    <property type="match status" value="1"/>
</dbReference>
<dbReference type="PROSITE" id="PS00041">
    <property type="entry name" value="HTH_ARAC_FAMILY_1"/>
    <property type="match status" value="1"/>
</dbReference>
<dbReference type="SMART" id="SM00448">
    <property type="entry name" value="REC"/>
    <property type="match status" value="1"/>
</dbReference>
<dbReference type="InterPro" id="IPR018060">
    <property type="entry name" value="HTH_AraC"/>
</dbReference>
<evidence type="ECO:0000256" key="7">
    <source>
        <dbReference type="ARBA" id="ARBA00023163"/>
    </source>
</evidence>
<dbReference type="AlphaFoldDB" id="A0A317L3M5"/>
<keyword evidence="2" id="KW-0963">Cytoplasm</keyword>
<evidence type="ECO:0000313" key="12">
    <source>
        <dbReference type="Proteomes" id="UP000245624"/>
    </source>
</evidence>
<dbReference type="EMBL" id="QGTD01000005">
    <property type="protein sequence ID" value="PWU69590.1"/>
    <property type="molecule type" value="Genomic_DNA"/>
</dbReference>
<feature type="domain" description="HTH araC/xylS-type" evidence="9">
    <location>
        <begin position="435"/>
        <end position="533"/>
    </location>
</feature>
<keyword evidence="3 8" id="KW-0597">Phosphoprotein</keyword>
<evidence type="ECO:0000313" key="11">
    <source>
        <dbReference type="EMBL" id="PWU69590.1"/>
    </source>
</evidence>
<dbReference type="GO" id="GO:0005737">
    <property type="term" value="C:cytoplasm"/>
    <property type="evidence" value="ECO:0007669"/>
    <property type="project" value="UniProtKB-SubCell"/>
</dbReference>
<evidence type="ECO:0000256" key="8">
    <source>
        <dbReference type="PROSITE-ProRule" id="PRU00169"/>
    </source>
</evidence>